<dbReference type="PANTHER" id="PTHR42941">
    <property type="entry name" value="SLL1037 PROTEIN"/>
    <property type="match status" value="1"/>
</dbReference>
<feature type="signal peptide" evidence="1">
    <location>
        <begin position="1"/>
        <end position="17"/>
    </location>
</feature>
<dbReference type="KEGG" id="stim:H1B31_03740"/>
<protein>
    <submittedName>
        <fullName evidence="2">TAXI family TRAP transporter solute-binding subunit</fullName>
    </submittedName>
</protein>
<dbReference type="PROSITE" id="PS51257">
    <property type="entry name" value="PROKAR_LIPOPROTEIN"/>
    <property type="match status" value="1"/>
</dbReference>
<dbReference type="InterPro" id="IPR011852">
    <property type="entry name" value="TRAP_TAXI"/>
</dbReference>
<sequence>MKISTVKKVFAAGAVLAAAAVLFTGCNGNSGVEGKKFINIGTGGTAGTYYPIGGAIAEILTKEIPGTEASAQSTGASVANVNMLGDGTIDLATVQNDIAYYAANGTEMFKDKKIDGLQGIASLYPETCQFVTLKSSGIKSLSELKGKRVAVGAVGSGVEANARQILEAYGVTYDDIDEQFLSFAEGASALKDGNVDVAVLTAGYPTASVQDIAAQNPIRLLPVDENIADRLMAKYPFYTKTVIPAGTYAGFDEAVPGVSVMAMLVAGPTVNADLGYSVTKAIFTNLDRLQTAHAVGKQISKEMAKSGMSLPMNEGAEKYFSGK</sequence>
<reference evidence="2 3" key="1">
    <citation type="submission" date="2020-07" db="EMBL/GenBank/DDBJ databases">
        <title>Complete genome and description of Selenomonas timonensis sp. nov., a new bacterium isolated from a gingivitis subject.</title>
        <authorList>
            <person name="Antezack A."/>
        </authorList>
    </citation>
    <scope>NUCLEOTIDE SEQUENCE [LARGE SCALE GENOMIC DNA]</scope>
    <source>
        <strain evidence="2 3">Marseille-Q3039</strain>
    </source>
</reference>
<organism evidence="2 3">
    <name type="scientific">Selenomonas timonae</name>
    <dbReference type="NCBI Taxonomy" id="2754044"/>
    <lineage>
        <taxon>Bacteria</taxon>
        <taxon>Bacillati</taxon>
        <taxon>Bacillota</taxon>
        <taxon>Negativicutes</taxon>
        <taxon>Selenomonadales</taxon>
        <taxon>Selenomonadaceae</taxon>
        <taxon>Selenomonas</taxon>
    </lineage>
</organism>
<proteinExistence type="predicted"/>
<dbReference type="SUPFAM" id="SSF53850">
    <property type="entry name" value="Periplasmic binding protein-like II"/>
    <property type="match status" value="1"/>
</dbReference>
<dbReference type="RefSeq" id="WP_185980948.1">
    <property type="nucleotide sequence ID" value="NZ_CP060204.1"/>
</dbReference>
<dbReference type="CDD" id="cd13567">
    <property type="entry name" value="PBP2_TtGluBP"/>
    <property type="match status" value="1"/>
</dbReference>
<dbReference type="Proteomes" id="UP000515480">
    <property type="component" value="Chromosome"/>
</dbReference>
<feature type="chain" id="PRO_5038982335" evidence="1">
    <location>
        <begin position="18"/>
        <end position="323"/>
    </location>
</feature>
<dbReference type="Pfam" id="PF16868">
    <property type="entry name" value="NMT1_3"/>
    <property type="match status" value="1"/>
</dbReference>
<dbReference type="PANTHER" id="PTHR42941:SF1">
    <property type="entry name" value="SLL1037 PROTEIN"/>
    <property type="match status" value="1"/>
</dbReference>
<accession>A0A7G7VLR3</accession>
<dbReference type="AlphaFoldDB" id="A0A7G7VLR3"/>
<keyword evidence="3" id="KW-1185">Reference proteome</keyword>
<dbReference type="Gene3D" id="3.40.190.10">
    <property type="entry name" value="Periplasmic binding protein-like II"/>
    <property type="match status" value="2"/>
</dbReference>
<dbReference type="NCBIfam" id="TIGR02122">
    <property type="entry name" value="TRAP_TAXI"/>
    <property type="match status" value="1"/>
</dbReference>
<dbReference type="EMBL" id="CP060204">
    <property type="protein sequence ID" value="QNH55056.1"/>
    <property type="molecule type" value="Genomic_DNA"/>
</dbReference>
<evidence type="ECO:0000256" key="1">
    <source>
        <dbReference type="SAM" id="SignalP"/>
    </source>
</evidence>
<gene>
    <name evidence="2" type="ORF">H1B31_03740</name>
</gene>
<name>A0A7G7VLR3_9FIRM</name>
<keyword evidence="1" id="KW-0732">Signal</keyword>
<evidence type="ECO:0000313" key="2">
    <source>
        <dbReference type="EMBL" id="QNH55056.1"/>
    </source>
</evidence>
<evidence type="ECO:0000313" key="3">
    <source>
        <dbReference type="Proteomes" id="UP000515480"/>
    </source>
</evidence>